<evidence type="ECO:0000313" key="2">
    <source>
        <dbReference type="EMBL" id="GIY56787.1"/>
    </source>
</evidence>
<protein>
    <submittedName>
        <fullName evidence="2">Uncharacterized protein</fullName>
    </submittedName>
</protein>
<feature type="compositionally biased region" description="Low complexity" evidence="1">
    <location>
        <begin position="199"/>
        <end position="212"/>
    </location>
</feature>
<dbReference type="EMBL" id="BPLR01012811">
    <property type="protein sequence ID" value="GIY56787.1"/>
    <property type="molecule type" value="Genomic_DNA"/>
</dbReference>
<evidence type="ECO:0000256" key="1">
    <source>
        <dbReference type="SAM" id="MobiDB-lite"/>
    </source>
</evidence>
<dbReference type="AlphaFoldDB" id="A0AAV4UGC2"/>
<proteinExistence type="predicted"/>
<keyword evidence="3" id="KW-1185">Reference proteome</keyword>
<dbReference type="Proteomes" id="UP001054945">
    <property type="component" value="Unassembled WGS sequence"/>
</dbReference>
<gene>
    <name evidence="2" type="primary">AVEN_165344_1</name>
    <name evidence="2" type="ORF">CEXT_491141</name>
</gene>
<feature type="region of interest" description="Disordered" evidence="1">
    <location>
        <begin position="199"/>
        <end position="218"/>
    </location>
</feature>
<comment type="caution">
    <text evidence="2">The sequence shown here is derived from an EMBL/GenBank/DDBJ whole genome shotgun (WGS) entry which is preliminary data.</text>
</comment>
<evidence type="ECO:0000313" key="3">
    <source>
        <dbReference type="Proteomes" id="UP001054945"/>
    </source>
</evidence>
<name>A0AAV4UGC2_CAEEX</name>
<accession>A0AAV4UGC2</accession>
<sequence>MKKKLKPDVVHHLHVFTDISNKFPAYQSHSYYAPVQQYYIPPSHYHYPKYSYTPQLNSQNKFTLVAPSFHEWQQHERNRISKPTDNVRNPLMDHSKTHPDETIFSENREVLSSTVVSSTIPFLENENNNVLRAMTKRRLEKIREKEDTVTTPIANSRDSHNQMFHFGLAGSFKPVINIIAEKEQSRKLSDFSEFLATENANSESSETDSNNNGCHLVTNSPTAAKNQYDLLKSFVTRNKTSIPLYIPSENKIKFKSPSSLNTPYTTLAYPERILLQPRIKDTTINPETSNTEINNLTSPANVFEDIIFDQESIKTPQTKYSHYESLSVVNPNTNKKSNNTESVNFRSEENEFVKQYQSSGFNFSRGATLTQNVSSKETKVILSNGDDTELKEETITPSNSSIKESFETPISNEFFQILS</sequence>
<reference evidence="2 3" key="1">
    <citation type="submission" date="2021-06" db="EMBL/GenBank/DDBJ databases">
        <title>Caerostris extrusa draft genome.</title>
        <authorList>
            <person name="Kono N."/>
            <person name="Arakawa K."/>
        </authorList>
    </citation>
    <scope>NUCLEOTIDE SEQUENCE [LARGE SCALE GENOMIC DNA]</scope>
</reference>
<organism evidence="2 3">
    <name type="scientific">Caerostris extrusa</name>
    <name type="common">Bark spider</name>
    <name type="synonym">Caerostris bankana</name>
    <dbReference type="NCBI Taxonomy" id="172846"/>
    <lineage>
        <taxon>Eukaryota</taxon>
        <taxon>Metazoa</taxon>
        <taxon>Ecdysozoa</taxon>
        <taxon>Arthropoda</taxon>
        <taxon>Chelicerata</taxon>
        <taxon>Arachnida</taxon>
        <taxon>Araneae</taxon>
        <taxon>Araneomorphae</taxon>
        <taxon>Entelegynae</taxon>
        <taxon>Araneoidea</taxon>
        <taxon>Araneidae</taxon>
        <taxon>Caerostris</taxon>
    </lineage>
</organism>